<protein>
    <submittedName>
        <fullName evidence="1">Uncharacterized protein</fullName>
    </submittedName>
</protein>
<dbReference type="EMBL" id="CP008947">
    <property type="protein sequence ID" value="AII09850.1"/>
    <property type="molecule type" value="Genomic_DNA"/>
</dbReference>
<proteinExistence type="predicted"/>
<reference evidence="1 2" key="1">
    <citation type="submission" date="2014-07" db="EMBL/GenBank/DDBJ databases">
        <title>Genome Sequence of Rhodococcus opacus Strain R7, a Biodegrader of Mono- and Polycyclic Aromatic Hydrocarbons.</title>
        <authorList>
            <person name="Di Gennaro P."/>
            <person name="Zampolli J."/>
            <person name="Presti I."/>
            <person name="Cappelletti M."/>
            <person name="D'Ursi P."/>
            <person name="Orro A."/>
            <person name="Mezzelani A."/>
            <person name="Milanesi L."/>
        </authorList>
    </citation>
    <scope>NUCLEOTIDE SEQUENCE [LARGE SCALE GENOMIC DNA]</scope>
    <source>
        <strain evidence="1 2">R7</strain>
    </source>
</reference>
<organism evidence="1 2">
    <name type="scientific">Rhodococcus opacus</name>
    <name type="common">Nocardia opaca</name>
    <dbReference type="NCBI Taxonomy" id="37919"/>
    <lineage>
        <taxon>Bacteria</taxon>
        <taxon>Bacillati</taxon>
        <taxon>Actinomycetota</taxon>
        <taxon>Actinomycetes</taxon>
        <taxon>Mycobacteriales</taxon>
        <taxon>Nocardiaceae</taxon>
        <taxon>Rhodococcus</taxon>
    </lineage>
</organism>
<gene>
    <name evidence="1" type="ORF">EP51_36505</name>
</gene>
<accession>A0A076EUU5</accession>
<dbReference type="RefSeq" id="WP_128641906.1">
    <property type="nucleotide sequence ID" value="NZ_CP008947.1"/>
</dbReference>
<name>A0A076EUU5_RHOOP</name>
<sequence length="251" mass="26848">MTAETEVDGVTREDYAHMIDLDDDRAAGQRYELSFRYTCRDGLLLRWSVHVVARCSASGHAETLFAGGRSVLEPASPSCRDVAAAGSDDDFETACDFYEHRWRSLLDPAGGSVRGDTEQRHLSDALTLYGRTWRSAAGRAIADRLASFAHVTVLALGTDPAFHVMRRTAAHYPDPVVLAVYQPAGQRIDLSLVDTATVEALIDDPGPLRTGPDTSAGALLTGVRSAGLLHPGYIGSTTAGVTELTPPPPVS</sequence>
<dbReference type="Proteomes" id="UP000028488">
    <property type="component" value="Chromosome"/>
</dbReference>
<evidence type="ECO:0000313" key="2">
    <source>
        <dbReference type="Proteomes" id="UP000028488"/>
    </source>
</evidence>
<evidence type="ECO:0000313" key="1">
    <source>
        <dbReference type="EMBL" id="AII09850.1"/>
    </source>
</evidence>
<dbReference type="AlphaFoldDB" id="A0A076EUU5"/>